<gene>
    <name evidence="11" type="ORF">PHAECO_LOCUS3171</name>
</gene>
<reference evidence="11" key="2">
    <citation type="submission" date="2022-10" db="EMBL/GenBank/DDBJ databases">
        <authorList>
            <consortium name="ENA_rothamsted_submissions"/>
            <consortium name="culmorum"/>
            <person name="King R."/>
        </authorList>
    </citation>
    <scope>NUCLEOTIDE SEQUENCE</scope>
</reference>
<evidence type="ECO:0000313" key="11">
    <source>
        <dbReference type="EMBL" id="CAH1119094.1"/>
    </source>
</evidence>
<dbReference type="PANTHER" id="PTHR11157:SF167">
    <property type="entry name" value="ELONGATION OF VERY LONG CHAIN FATTY ACIDS PROTEIN"/>
    <property type="match status" value="1"/>
</dbReference>
<feature type="transmembrane region" description="Helical" evidence="10">
    <location>
        <begin position="36"/>
        <end position="54"/>
    </location>
</feature>
<dbReference type="GO" id="GO:0034626">
    <property type="term" value="P:fatty acid elongation, polyunsaturated fatty acid"/>
    <property type="evidence" value="ECO:0007669"/>
    <property type="project" value="TreeGrafter"/>
</dbReference>
<feature type="transmembrane region" description="Helical" evidence="10">
    <location>
        <begin position="66"/>
        <end position="85"/>
    </location>
</feature>
<dbReference type="EMBL" id="OU896718">
    <property type="protein sequence ID" value="CAH1119094.1"/>
    <property type="molecule type" value="Genomic_DNA"/>
</dbReference>
<sequence>MSLLGNMMRKVDSYFEEDEDPILAKWPMMSNPLNTILISLFHMYFVKVLGPAIMMNRKPFQLQRTLLVYNFCQVIFSSWIFYGFASSGWLTGEYSFRCQPKDTSNSPHSITMARATYWYYVSKLTDLLDTVFFVLRKKSKQISLLHILHHGLMPIGCWVVAKYSPSGQVTFVGLLNSFVHIVMYSYYWLSALGPEVRKYLWWKKYLTGLQITQFIIIIIHTSQPLFLDCDFSKIISAWIALETCLFLVLFGNFYRDAYKRKHSSSEVMNTTAETSNKVTEKLD</sequence>
<feature type="transmembrane region" description="Helical" evidence="10">
    <location>
        <begin position="234"/>
        <end position="254"/>
    </location>
</feature>
<comment type="catalytic activity">
    <reaction evidence="10">
        <text>a very-long-chain acyl-CoA + malonyl-CoA + H(+) = a very-long-chain 3-oxoacyl-CoA + CO2 + CoA</text>
        <dbReference type="Rhea" id="RHEA:32727"/>
        <dbReference type="ChEBI" id="CHEBI:15378"/>
        <dbReference type="ChEBI" id="CHEBI:16526"/>
        <dbReference type="ChEBI" id="CHEBI:57287"/>
        <dbReference type="ChEBI" id="CHEBI:57384"/>
        <dbReference type="ChEBI" id="CHEBI:90725"/>
        <dbReference type="ChEBI" id="CHEBI:90736"/>
        <dbReference type="EC" id="2.3.1.199"/>
    </reaction>
</comment>
<name>A0A9P0DB63_PHACE</name>
<comment type="subcellular location">
    <subcellularLocation>
        <location evidence="1">Membrane</location>
        <topology evidence="1">Multi-pass membrane protein</topology>
    </subcellularLocation>
</comment>
<accession>A0A9P0DB63</accession>
<evidence type="ECO:0000313" key="12">
    <source>
        <dbReference type="Proteomes" id="UP001153737"/>
    </source>
</evidence>
<evidence type="ECO:0000256" key="2">
    <source>
        <dbReference type="ARBA" id="ARBA00022516"/>
    </source>
</evidence>
<evidence type="ECO:0000256" key="8">
    <source>
        <dbReference type="ARBA" id="ARBA00023136"/>
    </source>
</evidence>
<organism evidence="11 12">
    <name type="scientific">Phaedon cochleariae</name>
    <name type="common">Mustard beetle</name>
    <dbReference type="NCBI Taxonomy" id="80249"/>
    <lineage>
        <taxon>Eukaryota</taxon>
        <taxon>Metazoa</taxon>
        <taxon>Ecdysozoa</taxon>
        <taxon>Arthropoda</taxon>
        <taxon>Hexapoda</taxon>
        <taxon>Insecta</taxon>
        <taxon>Pterygota</taxon>
        <taxon>Neoptera</taxon>
        <taxon>Endopterygota</taxon>
        <taxon>Coleoptera</taxon>
        <taxon>Polyphaga</taxon>
        <taxon>Cucujiformia</taxon>
        <taxon>Chrysomeloidea</taxon>
        <taxon>Chrysomelidae</taxon>
        <taxon>Chrysomelinae</taxon>
        <taxon>Chrysomelini</taxon>
        <taxon>Phaedon</taxon>
    </lineage>
</organism>
<dbReference type="Proteomes" id="UP001153737">
    <property type="component" value="Chromosome 12"/>
</dbReference>
<dbReference type="GO" id="GO:0009922">
    <property type="term" value="F:fatty acid elongase activity"/>
    <property type="evidence" value="ECO:0007669"/>
    <property type="project" value="UniProtKB-EC"/>
</dbReference>
<feature type="transmembrane region" description="Helical" evidence="10">
    <location>
        <begin position="201"/>
        <end position="222"/>
    </location>
</feature>
<dbReference type="InterPro" id="IPR002076">
    <property type="entry name" value="ELO_fam"/>
</dbReference>
<dbReference type="EC" id="2.3.1.199" evidence="10"/>
<dbReference type="OrthoDB" id="66510at2759"/>
<dbReference type="GO" id="GO:0019367">
    <property type="term" value="P:fatty acid elongation, saturated fatty acid"/>
    <property type="evidence" value="ECO:0007669"/>
    <property type="project" value="TreeGrafter"/>
</dbReference>
<dbReference type="AlphaFoldDB" id="A0A9P0DB63"/>
<protein>
    <recommendedName>
        <fullName evidence="10">Elongation of very long chain fatty acids protein</fullName>
        <ecNumber evidence="10">2.3.1.199</ecNumber>
    </recommendedName>
    <alternativeName>
        <fullName evidence="10">Very-long-chain 3-oxoacyl-CoA synthase</fullName>
    </alternativeName>
</protein>
<keyword evidence="9 10" id="KW-0275">Fatty acid biosynthesis</keyword>
<keyword evidence="7 10" id="KW-0443">Lipid metabolism</keyword>
<dbReference type="PANTHER" id="PTHR11157">
    <property type="entry name" value="FATTY ACID ACYL TRANSFERASE-RELATED"/>
    <property type="match status" value="1"/>
</dbReference>
<evidence type="ECO:0000256" key="3">
    <source>
        <dbReference type="ARBA" id="ARBA00022679"/>
    </source>
</evidence>
<proteinExistence type="inferred from homology"/>
<keyword evidence="3 10" id="KW-0808">Transferase</keyword>
<evidence type="ECO:0000256" key="1">
    <source>
        <dbReference type="ARBA" id="ARBA00004141"/>
    </source>
</evidence>
<dbReference type="GO" id="GO:0042761">
    <property type="term" value="P:very long-chain fatty acid biosynthetic process"/>
    <property type="evidence" value="ECO:0007669"/>
    <property type="project" value="TreeGrafter"/>
</dbReference>
<evidence type="ECO:0000256" key="4">
    <source>
        <dbReference type="ARBA" id="ARBA00022692"/>
    </source>
</evidence>
<feature type="transmembrane region" description="Helical" evidence="10">
    <location>
        <begin position="142"/>
        <end position="161"/>
    </location>
</feature>
<comment type="similarity">
    <text evidence="10">Belongs to the ELO family.</text>
</comment>
<feature type="transmembrane region" description="Helical" evidence="10">
    <location>
        <begin position="167"/>
        <end position="189"/>
    </location>
</feature>
<keyword evidence="12" id="KW-1185">Reference proteome</keyword>
<keyword evidence="8 10" id="KW-0472">Membrane</keyword>
<keyword evidence="4 10" id="KW-0812">Transmembrane</keyword>
<dbReference type="GO" id="GO:0034625">
    <property type="term" value="P:fatty acid elongation, monounsaturated fatty acid"/>
    <property type="evidence" value="ECO:0007669"/>
    <property type="project" value="TreeGrafter"/>
</dbReference>
<reference evidence="11" key="1">
    <citation type="submission" date="2022-01" db="EMBL/GenBank/DDBJ databases">
        <authorList>
            <person name="King R."/>
        </authorList>
    </citation>
    <scope>NUCLEOTIDE SEQUENCE</scope>
</reference>
<keyword evidence="6 10" id="KW-1133">Transmembrane helix</keyword>
<evidence type="ECO:0000256" key="9">
    <source>
        <dbReference type="ARBA" id="ARBA00023160"/>
    </source>
</evidence>
<dbReference type="Pfam" id="PF01151">
    <property type="entry name" value="ELO"/>
    <property type="match status" value="1"/>
</dbReference>
<evidence type="ECO:0000256" key="7">
    <source>
        <dbReference type="ARBA" id="ARBA00023098"/>
    </source>
</evidence>
<evidence type="ECO:0000256" key="6">
    <source>
        <dbReference type="ARBA" id="ARBA00022989"/>
    </source>
</evidence>
<dbReference type="GO" id="GO:0030148">
    <property type="term" value="P:sphingolipid biosynthetic process"/>
    <property type="evidence" value="ECO:0007669"/>
    <property type="project" value="TreeGrafter"/>
</dbReference>
<dbReference type="GO" id="GO:0005789">
    <property type="term" value="C:endoplasmic reticulum membrane"/>
    <property type="evidence" value="ECO:0007669"/>
    <property type="project" value="TreeGrafter"/>
</dbReference>
<evidence type="ECO:0000256" key="5">
    <source>
        <dbReference type="ARBA" id="ARBA00022832"/>
    </source>
</evidence>
<keyword evidence="2 10" id="KW-0444">Lipid biosynthesis</keyword>
<keyword evidence="5 10" id="KW-0276">Fatty acid metabolism</keyword>
<evidence type="ECO:0000256" key="10">
    <source>
        <dbReference type="RuleBase" id="RU361115"/>
    </source>
</evidence>